<name>A0A2U3DRY4_PURLI</name>
<feature type="region of interest" description="Disordered" evidence="1">
    <location>
        <begin position="17"/>
        <end position="55"/>
    </location>
</feature>
<dbReference type="Proteomes" id="UP000245956">
    <property type="component" value="Unassembled WGS sequence"/>
</dbReference>
<organism evidence="2 3">
    <name type="scientific">Purpureocillium lilacinum</name>
    <name type="common">Paecilomyces lilacinus</name>
    <dbReference type="NCBI Taxonomy" id="33203"/>
    <lineage>
        <taxon>Eukaryota</taxon>
        <taxon>Fungi</taxon>
        <taxon>Dikarya</taxon>
        <taxon>Ascomycota</taxon>
        <taxon>Pezizomycotina</taxon>
        <taxon>Sordariomycetes</taxon>
        <taxon>Hypocreomycetidae</taxon>
        <taxon>Hypocreales</taxon>
        <taxon>Ophiocordycipitaceae</taxon>
        <taxon>Purpureocillium</taxon>
    </lineage>
</organism>
<dbReference type="EMBL" id="LCWV01000039">
    <property type="protein sequence ID" value="PWI65018.1"/>
    <property type="molecule type" value="Genomic_DNA"/>
</dbReference>
<protein>
    <submittedName>
        <fullName evidence="2">Uncharacterized protein</fullName>
    </submittedName>
</protein>
<proteinExistence type="predicted"/>
<evidence type="ECO:0000313" key="3">
    <source>
        <dbReference type="Proteomes" id="UP000245956"/>
    </source>
</evidence>
<sequence>MGSRHHQTCAVRGAVGYVSYPHAPDPSYPPLNDSEKEEDYCDEMEEPDDHDDISVSFDHSDDEFSDKTAETGWHEGVATGTAGAHCLSCRCNQRSGLRDDKLPFPGAIILGGREGSDGLACVGFRWWMGLAESPKQGRPLKRSRMGRNMAQKYGNSLWYGREGFTGI</sequence>
<gene>
    <name evidence="2" type="ORF">PCL_07430</name>
</gene>
<evidence type="ECO:0000313" key="2">
    <source>
        <dbReference type="EMBL" id="PWI65018.1"/>
    </source>
</evidence>
<reference evidence="2 3" key="1">
    <citation type="journal article" date="2016" name="Front. Microbiol.">
        <title>Genome and transcriptome sequences reveal the specific parasitism of the nematophagous Purpureocillium lilacinum 36-1.</title>
        <authorList>
            <person name="Xie J."/>
            <person name="Li S."/>
            <person name="Mo C."/>
            <person name="Xiao X."/>
            <person name="Peng D."/>
            <person name="Wang G."/>
            <person name="Xiao Y."/>
        </authorList>
    </citation>
    <scope>NUCLEOTIDE SEQUENCE [LARGE SCALE GENOMIC DNA]</scope>
    <source>
        <strain evidence="2 3">36-1</strain>
    </source>
</reference>
<evidence type="ECO:0000256" key="1">
    <source>
        <dbReference type="SAM" id="MobiDB-lite"/>
    </source>
</evidence>
<feature type="compositionally biased region" description="Acidic residues" evidence="1">
    <location>
        <begin position="35"/>
        <end position="51"/>
    </location>
</feature>
<dbReference type="AlphaFoldDB" id="A0A2U3DRY4"/>
<accession>A0A2U3DRY4</accession>
<comment type="caution">
    <text evidence="2">The sequence shown here is derived from an EMBL/GenBank/DDBJ whole genome shotgun (WGS) entry which is preliminary data.</text>
</comment>